<protein>
    <submittedName>
        <fullName evidence="1">Uncharacterized protein</fullName>
    </submittedName>
</protein>
<reference evidence="1 2" key="1">
    <citation type="submission" date="2019-01" db="EMBL/GenBank/DDBJ databases">
        <title>Sinorhodobacter populi sp. nov. isolated from the symptomatic bark tissue of Populus euramericana canker.</title>
        <authorList>
            <person name="Xu G."/>
        </authorList>
    </citation>
    <scope>NUCLEOTIDE SEQUENCE [LARGE SCALE GENOMIC DNA]</scope>
    <source>
        <strain evidence="1 2">2D-5</strain>
    </source>
</reference>
<dbReference type="EMBL" id="SAUW01000014">
    <property type="protein sequence ID" value="RWR09591.1"/>
    <property type="molecule type" value="Genomic_DNA"/>
</dbReference>
<name>A0A443IR77_9RHOB</name>
<dbReference type="RefSeq" id="WP_128270195.1">
    <property type="nucleotide sequence ID" value="NZ_SAUW01000014.1"/>
</dbReference>
<comment type="caution">
    <text evidence="1">The sequence shown here is derived from an EMBL/GenBank/DDBJ whole genome shotgun (WGS) entry which is preliminary data.</text>
</comment>
<keyword evidence="2" id="KW-1185">Reference proteome</keyword>
<reference evidence="1 2" key="2">
    <citation type="submission" date="2019-01" db="EMBL/GenBank/DDBJ databases">
        <authorList>
            <person name="Li Y."/>
        </authorList>
    </citation>
    <scope>NUCLEOTIDE SEQUENCE [LARGE SCALE GENOMIC DNA]</scope>
    <source>
        <strain evidence="1 2">2D-5</strain>
    </source>
</reference>
<organism evidence="1 2">
    <name type="scientific">Paenirhodobacter populi</name>
    <dbReference type="NCBI Taxonomy" id="2306993"/>
    <lineage>
        <taxon>Bacteria</taxon>
        <taxon>Pseudomonadati</taxon>
        <taxon>Pseudomonadota</taxon>
        <taxon>Alphaproteobacteria</taxon>
        <taxon>Rhodobacterales</taxon>
        <taxon>Rhodobacter group</taxon>
        <taxon>Paenirhodobacter</taxon>
    </lineage>
</organism>
<dbReference type="AlphaFoldDB" id="A0A443IR77"/>
<dbReference type="Proteomes" id="UP000285710">
    <property type="component" value="Unassembled WGS sequence"/>
</dbReference>
<evidence type="ECO:0000313" key="1">
    <source>
        <dbReference type="EMBL" id="RWR09591.1"/>
    </source>
</evidence>
<sequence length="61" mass="7082">MDITGWLDWFLRSSDRTLDGTEEVLGNVMHRTCYWDAVAGETFSERQRAVINRLLDSFEGN</sequence>
<proteinExistence type="predicted"/>
<gene>
    <name evidence="1" type="ORF">D2T33_14190</name>
</gene>
<evidence type="ECO:0000313" key="2">
    <source>
        <dbReference type="Proteomes" id="UP000285710"/>
    </source>
</evidence>
<accession>A0A443IR77</accession>